<gene>
    <name evidence="1" type="ORF">D8S85_15675</name>
</gene>
<evidence type="ECO:0000313" key="2">
    <source>
        <dbReference type="Proteomes" id="UP000270673"/>
    </source>
</evidence>
<dbReference type="KEGG" id="buy:D8S85_15675"/>
<dbReference type="RefSeq" id="WP_106481400.1">
    <property type="nucleotide sequence ID" value="NZ_CP032819.1"/>
</dbReference>
<evidence type="ECO:0000313" key="1">
    <source>
        <dbReference type="EMBL" id="AZS30841.1"/>
    </source>
</evidence>
<sequence length="131" mass="15414">MKSQDTYTNLKNWPCNLEKIHEDATNIMYVDNFNGDKIFIHVQQGGKIYIEVPAEIEKGNIINDYIKTVCKPSIFNNNGDKVCRWRFGNDCIIFRLEESGYMYVSSNKIELVNLYCEPDNVKRVKNFLNRY</sequence>
<name>A0A3S9VWD4_9BACT</name>
<dbReference type="AlphaFoldDB" id="A0A3S9VWD4"/>
<proteinExistence type="predicted"/>
<keyword evidence="2" id="KW-1185">Reference proteome</keyword>
<organism evidence="1 2">
    <name type="scientific">Butyricimonas faecalis</name>
    <dbReference type="NCBI Taxonomy" id="2093856"/>
    <lineage>
        <taxon>Bacteria</taxon>
        <taxon>Pseudomonadati</taxon>
        <taxon>Bacteroidota</taxon>
        <taxon>Bacteroidia</taxon>
        <taxon>Bacteroidales</taxon>
        <taxon>Odoribacteraceae</taxon>
        <taxon>Butyricimonas</taxon>
    </lineage>
</organism>
<dbReference type="OrthoDB" id="1097293at2"/>
<protein>
    <submittedName>
        <fullName evidence="1">Uncharacterized protein</fullName>
    </submittedName>
</protein>
<reference evidence="1 2" key="1">
    <citation type="submission" date="2018-10" db="EMBL/GenBank/DDBJ databases">
        <title>Butyricimonas faecalis sp. nov., isolated from human faeces and emended description of the genus Butyricimonas.</title>
        <authorList>
            <person name="Le Roy T."/>
            <person name="Van der Smissen P."/>
            <person name="Paquot A."/>
            <person name="Delzenne N."/>
            <person name="Muccioli G."/>
            <person name="Collet J.-F."/>
            <person name="Cani P.D."/>
        </authorList>
    </citation>
    <scope>NUCLEOTIDE SEQUENCE [LARGE SCALE GENOMIC DNA]</scope>
    <source>
        <strain evidence="1 2">H184</strain>
    </source>
</reference>
<dbReference type="Proteomes" id="UP000270673">
    <property type="component" value="Chromosome"/>
</dbReference>
<dbReference type="EMBL" id="CP032819">
    <property type="protein sequence ID" value="AZS30841.1"/>
    <property type="molecule type" value="Genomic_DNA"/>
</dbReference>
<accession>A0A3S9VWD4</accession>